<feature type="region of interest" description="Disordered" evidence="1">
    <location>
        <begin position="245"/>
        <end position="276"/>
    </location>
</feature>
<evidence type="ECO:0000256" key="1">
    <source>
        <dbReference type="SAM" id="MobiDB-lite"/>
    </source>
</evidence>
<evidence type="ECO:0000313" key="3">
    <source>
        <dbReference type="EMBL" id="KAF2584901.1"/>
    </source>
</evidence>
<organism evidence="3">
    <name type="scientific">Brassica cretica</name>
    <name type="common">Mustard</name>
    <dbReference type="NCBI Taxonomy" id="69181"/>
    <lineage>
        <taxon>Eukaryota</taxon>
        <taxon>Viridiplantae</taxon>
        <taxon>Streptophyta</taxon>
        <taxon>Embryophyta</taxon>
        <taxon>Tracheophyta</taxon>
        <taxon>Spermatophyta</taxon>
        <taxon>Magnoliopsida</taxon>
        <taxon>eudicotyledons</taxon>
        <taxon>Gunneridae</taxon>
        <taxon>Pentapetalae</taxon>
        <taxon>rosids</taxon>
        <taxon>malvids</taxon>
        <taxon>Brassicales</taxon>
        <taxon>Brassicaceae</taxon>
        <taxon>Brassiceae</taxon>
        <taxon>Brassica</taxon>
    </lineage>
</organism>
<protein>
    <submittedName>
        <fullName evidence="3">Uncharacterized protein</fullName>
    </submittedName>
</protein>
<gene>
    <name evidence="3" type="ORF">F2Q70_00034077</name>
</gene>
<feature type="region of interest" description="Disordered" evidence="1">
    <location>
        <begin position="48"/>
        <end position="76"/>
    </location>
</feature>
<feature type="compositionally biased region" description="Low complexity" evidence="1">
    <location>
        <begin position="250"/>
        <end position="275"/>
    </location>
</feature>
<accession>A0A8S9JS81</accession>
<dbReference type="PANTHER" id="PTHR35469">
    <property type="entry name" value="TRANSMEMBRANE PROTEIN"/>
    <property type="match status" value="1"/>
</dbReference>
<dbReference type="AlphaFoldDB" id="A0A8S9JS81"/>
<keyword evidence="2" id="KW-1133">Transmembrane helix</keyword>
<dbReference type="EMBL" id="QGKY02000246">
    <property type="protein sequence ID" value="KAF2584901.1"/>
    <property type="molecule type" value="Genomic_DNA"/>
</dbReference>
<keyword evidence="2" id="KW-0812">Transmembrane</keyword>
<comment type="caution">
    <text evidence="3">The sequence shown here is derived from an EMBL/GenBank/DDBJ whole genome shotgun (WGS) entry which is preliminary data.</text>
</comment>
<reference evidence="3" key="1">
    <citation type="submission" date="2019-12" db="EMBL/GenBank/DDBJ databases">
        <title>Genome sequencing and annotation of Brassica cretica.</title>
        <authorList>
            <person name="Studholme D.J."/>
            <person name="Sarris P.F."/>
        </authorList>
    </citation>
    <scope>NUCLEOTIDE SEQUENCE</scope>
    <source>
        <strain evidence="3">PFS-102/07</strain>
        <tissue evidence="3">Leaf</tissue>
    </source>
</reference>
<feature type="compositionally biased region" description="Low complexity" evidence="1">
    <location>
        <begin position="53"/>
        <end position="76"/>
    </location>
</feature>
<dbReference type="PANTHER" id="PTHR35469:SF4">
    <property type="entry name" value="TRANSMEMBRANE PROTEIN"/>
    <property type="match status" value="1"/>
</dbReference>
<proteinExistence type="predicted"/>
<feature type="transmembrane region" description="Helical" evidence="2">
    <location>
        <begin position="119"/>
        <end position="139"/>
    </location>
</feature>
<feature type="transmembrane region" description="Helical" evidence="2">
    <location>
        <begin position="403"/>
        <end position="421"/>
    </location>
</feature>
<sequence length="422" mass="45214">MVWVFSSNISSFCYCIAAFTSHQENTSDALFDNVNHIIHQRRAESLQPHKYTETSAEASASTTLQQPSPATSTTQTPPVVDLGASQAFTPLVSFANTITPNHIGAAIDASEYARMFSSLVIALLVILSHLGFSSLGSSIVSFRPVFLLLLTDATIVLGRVLLSHCGEPSSASRRENSGQGIADQVGNALETVMMIKKIMDAISMDFSLYAVILISFTSHQENTSDALFDNVNHIIHQRRAESLQPHKYTETSAEASASTTLQQPSPATSTTQTPPVVDLGASQAFTPLVSFANTITPNHIGAAIDASEYARMFSSLVIALLVILSHLGFSSLGSSIVSFRPVFLLLLTDATIVLGRVLLSHRGAPSSASRRENSGQGIAAQVGNALETVMMIKKIMNAISMDFSLYAVILICGLLFTQNIFA</sequence>
<evidence type="ECO:0000256" key="2">
    <source>
        <dbReference type="SAM" id="Phobius"/>
    </source>
</evidence>
<feature type="transmembrane region" description="Helical" evidence="2">
    <location>
        <begin position="316"/>
        <end position="336"/>
    </location>
</feature>
<keyword evidence="2" id="KW-0472">Membrane</keyword>
<name>A0A8S9JS81_BRACR</name>